<protein>
    <submittedName>
        <fullName evidence="2">Uncharacterized protein</fullName>
    </submittedName>
</protein>
<accession>A0A3P7LU84</accession>
<evidence type="ECO:0000256" key="1">
    <source>
        <dbReference type="SAM" id="MobiDB-lite"/>
    </source>
</evidence>
<feature type="region of interest" description="Disordered" evidence="1">
    <location>
        <begin position="108"/>
        <end position="132"/>
    </location>
</feature>
<evidence type="ECO:0000313" key="3">
    <source>
        <dbReference type="Proteomes" id="UP000281553"/>
    </source>
</evidence>
<dbReference type="OrthoDB" id="10403368at2759"/>
<organism evidence="2 3">
    <name type="scientific">Dibothriocephalus latus</name>
    <name type="common">Fish tapeworm</name>
    <name type="synonym">Diphyllobothrium latum</name>
    <dbReference type="NCBI Taxonomy" id="60516"/>
    <lineage>
        <taxon>Eukaryota</taxon>
        <taxon>Metazoa</taxon>
        <taxon>Spiralia</taxon>
        <taxon>Lophotrochozoa</taxon>
        <taxon>Platyhelminthes</taxon>
        <taxon>Cestoda</taxon>
        <taxon>Eucestoda</taxon>
        <taxon>Diphyllobothriidea</taxon>
        <taxon>Diphyllobothriidae</taxon>
        <taxon>Dibothriocephalus</taxon>
    </lineage>
</organism>
<reference evidence="2 3" key="1">
    <citation type="submission" date="2018-11" db="EMBL/GenBank/DDBJ databases">
        <authorList>
            <consortium name="Pathogen Informatics"/>
        </authorList>
    </citation>
    <scope>NUCLEOTIDE SEQUENCE [LARGE SCALE GENOMIC DNA]</scope>
</reference>
<dbReference type="Proteomes" id="UP000281553">
    <property type="component" value="Unassembled WGS sequence"/>
</dbReference>
<evidence type="ECO:0000313" key="2">
    <source>
        <dbReference type="EMBL" id="VDN09771.1"/>
    </source>
</evidence>
<gene>
    <name evidence="2" type="ORF">DILT_LOCUS5602</name>
</gene>
<keyword evidence="3" id="KW-1185">Reference proteome</keyword>
<dbReference type="AlphaFoldDB" id="A0A3P7LU84"/>
<proteinExistence type="predicted"/>
<feature type="compositionally biased region" description="Polar residues" evidence="1">
    <location>
        <begin position="113"/>
        <end position="132"/>
    </location>
</feature>
<sequence length="132" mass="14233">MLSIAATFEHHPALHIPSNCHLHRLPVMLSPTKTGNASLSVCLSQPEWEIRARDVCNRNASQHLFSAYPIEPCEEAEGGGSPPEALRRFSGLDFVCCGQVKPAPSAANREALVNSSSETTPKNIKNNVTNAS</sequence>
<dbReference type="EMBL" id="UYRU01047750">
    <property type="protein sequence ID" value="VDN09771.1"/>
    <property type="molecule type" value="Genomic_DNA"/>
</dbReference>
<name>A0A3P7LU84_DIBLA</name>